<dbReference type="EMBL" id="JAVHJO010000004">
    <property type="protein sequence ID" value="KAK6541244.1"/>
    <property type="molecule type" value="Genomic_DNA"/>
</dbReference>
<name>A0AAV9XJ95_9PEZI</name>
<evidence type="ECO:0000313" key="6">
    <source>
        <dbReference type="EMBL" id="KAK6541244.1"/>
    </source>
</evidence>
<dbReference type="InterPro" id="IPR019787">
    <property type="entry name" value="Znf_PHD-finger"/>
</dbReference>
<evidence type="ECO:0000256" key="2">
    <source>
        <dbReference type="ARBA" id="ARBA00022771"/>
    </source>
</evidence>
<dbReference type="Pfam" id="PF00628">
    <property type="entry name" value="PHD"/>
    <property type="match status" value="1"/>
</dbReference>
<proteinExistence type="predicted"/>
<dbReference type="CDD" id="cd04370">
    <property type="entry name" value="BAH"/>
    <property type="match status" value="1"/>
</dbReference>
<evidence type="ECO:0000256" key="4">
    <source>
        <dbReference type="SAM" id="MobiDB-lite"/>
    </source>
</evidence>
<gene>
    <name evidence="6" type="ORF">TWF694_008610</name>
</gene>
<dbReference type="SUPFAM" id="SSF57903">
    <property type="entry name" value="FYVE/PHD zinc finger"/>
    <property type="match status" value="1"/>
</dbReference>
<dbReference type="PROSITE" id="PS51038">
    <property type="entry name" value="BAH"/>
    <property type="match status" value="1"/>
</dbReference>
<dbReference type="GO" id="GO:0008270">
    <property type="term" value="F:zinc ion binding"/>
    <property type="evidence" value="ECO:0007669"/>
    <property type="project" value="UniProtKB-KW"/>
</dbReference>
<keyword evidence="2" id="KW-0863">Zinc-finger</keyword>
<dbReference type="AlphaFoldDB" id="A0AAV9XJ95"/>
<dbReference type="PANTHER" id="PTHR46364">
    <property type="entry name" value="OS08G0421900 PROTEIN"/>
    <property type="match status" value="1"/>
</dbReference>
<evidence type="ECO:0000259" key="5">
    <source>
        <dbReference type="PROSITE" id="PS51038"/>
    </source>
</evidence>
<accession>A0AAV9XJ95</accession>
<dbReference type="InterPro" id="IPR011011">
    <property type="entry name" value="Znf_FYVE_PHD"/>
</dbReference>
<comment type="caution">
    <text evidence="6">The sequence shown here is derived from an EMBL/GenBank/DDBJ whole genome shotgun (WGS) entry which is preliminary data.</text>
</comment>
<sequence length="351" mass="40245">MMVKRAKRNQAAASRKTSKKRARHEDDEPLDAHDFEIRIKPVKTTGSRKRKHSQISTSDDFDFQLDLAGRLEILPAGVWENVREYKTFIVEPIHFQQGSIVEVKRPADHESTESRPWVARVLQIKASDSSHVYLRVAWFYWPDELPMGRQDYHGVNELIESNHPDIIDAMSIENLADIKEWDESNEDEELSAYYYRQKFDYPTQQLSAPRTICVCGGYQNPDTRILQCQSCKTWLHEDCITADAMRRHYKPFKFSRFTEKLRAAEAAEAAEAASKSAGKQPKKGSTSPETKPVIKAETIRVEPQIAVLIVGDKIRIKEQSKNHDRDSDSGLDLDTITDEAIHCLNCDEVVE</sequence>
<feature type="compositionally biased region" description="Basic and acidic residues" evidence="4">
    <location>
        <begin position="23"/>
        <end position="36"/>
    </location>
</feature>
<evidence type="ECO:0000313" key="7">
    <source>
        <dbReference type="Proteomes" id="UP001365542"/>
    </source>
</evidence>
<dbReference type="Proteomes" id="UP001365542">
    <property type="component" value="Unassembled WGS sequence"/>
</dbReference>
<evidence type="ECO:0000256" key="3">
    <source>
        <dbReference type="ARBA" id="ARBA00022833"/>
    </source>
</evidence>
<organism evidence="6 7">
    <name type="scientific">Orbilia ellipsospora</name>
    <dbReference type="NCBI Taxonomy" id="2528407"/>
    <lineage>
        <taxon>Eukaryota</taxon>
        <taxon>Fungi</taxon>
        <taxon>Dikarya</taxon>
        <taxon>Ascomycota</taxon>
        <taxon>Pezizomycotina</taxon>
        <taxon>Orbiliomycetes</taxon>
        <taxon>Orbiliales</taxon>
        <taxon>Orbiliaceae</taxon>
        <taxon>Orbilia</taxon>
    </lineage>
</organism>
<dbReference type="InterPro" id="IPR043151">
    <property type="entry name" value="BAH_sf"/>
</dbReference>
<feature type="region of interest" description="Disordered" evidence="4">
    <location>
        <begin position="1"/>
        <end position="36"/>
    </location>
</feature>
<evidence type="ECO:0000256" key="1">
    <source>
        <dbReference type="ARBA" id="ARBA00022723"/>
    </source>
</evidence>
<keyword evidence="3" id="KW-0862">Zinc</keyword>
<dbReference type="InterPro" id="IPR001025">
    <property type="entry name" value="BAH_dom"/>
</dbReference>
<protein>
    <recommendedName>
        <fullName evidence="5">BAH domain-containing protein</fullName>
    </recommendedName>
</protein>
<dbReference type="Gene3D" id="3.30.40.10">
    <property type="entry name" value="Zinc/RING finger domain, C3HC4 (zinc finger)"/>
    <property type="match status" value="1"/>
</dbReference>
<dbReference type="GO" id="GO:0003682">
    <property type="term" value="F:chromatin binding"/>
    <property type="evidence" value="ECO:0007669"/>
    <property type="project" value="InterPro"/>
</dbReference>
<feature type="domain" description="BAH" evidence="5">
    <location>
        <begin position="93"/>
        <end position="210"/>
    </location>
</feature>
<dbReference type="Gene3D" id="2.30.30.490">
    <property type="match status" value="1"/>
</dbReference>
<feature type="region of interest" description="Disordered" evidence="4">
    <location>
        <begin position="272"/>
        <end position="295"/>
    </location>
</feature>
<reference evidence="6 7" key="1">
    <citation type="submission" date="2019-10" db="EMBL/GenBank/DDBJ databases">
        <authorList>
            <person name="Palmer J.M."/>
        </authorList>
    </citation>
    <scope>NUCLEOTIDE SEQUENCE [LARGE SCALE GENOMIC DNA]</scope>
    <source>
        <strain evidence="6 7">TWF694</strain>
    </source>
</reference>
<dbReference type="InterPro" id="IPR013083">
    <property type="entry name" value="Znf_RING/FYVE/PHD"/>
</dbReference>
<dbReference type="Pfam" id="PF01426">
    <property type="entry name" value="BAH"/>
    <property type="match status" value="1"/>
</dbReference>
<keyword evidence="1" id="KW-0479">Metal-binding</keyword>
<keyword evidence="7" id="KW-1185">Reference proteome</keyword>
<dbReference type="SMART" id="SM00439">
    <property type="entry name" value="BAH"/>
    <property type="match status" value="1"/>
</dbReference>